<dbReference type="EMBL" id="JX968999">
    <property type="protein sequence ID" value="AGA96111.1"/>
    <property type="molecule type" value="Genomic_DNA"/>
</dbReference>
<evidence type="ECO:0000313" key="2">
    <source>
        <dbReference type="EMBL" id="AGA96111.1"/>
    </source>
</evidence>
<sequence>GVGGRVVAAGDGESPRGDVDAPHAEVVQRARGRHGQRVCVLPLRHDHADAHAAVDGRAQQRVHDPRPVLHAVSVPDHGHQGQQRQVDAVLRGVDAVQHQVLVQRAVEAQELLGRVREEHAAARMVQVEVRRRGRDHGAAQPREGDLGLHDHGVEGVVPVHQVRGQVPVGRVHPQVLDVGDGAAR</sequence>
<reference evidence="2" key="1">
    <citation type="submission" date="2012-10" db="EMBL/GenBank/DDBJ databases">
        <title>Bovine papular stomatitis virus (BPSV) infections in Korean native cattle.</title>
        <authorList>
            <person name="Oem J.-K."/>
            <person name="Lee E.-Y."/>
            <person name="Lee K.-K."/>
            <person name="Kim S.-H."/>
            <person name="Lee M.-H."/>
            <person name="Hyun B.-H."/>
        </authorList>
    </citation>
    <scope>NUCLEOTIDE SEQUENCE</scope>
    <source>
        <strain evidence="2">8838</strain>
    </source>
</reference>
<feature type="non-terminal residue" evidence="2">
    <location>
        <position position="1"/>
    </location>
</feature>
<organism evidence="2">
    <name type="scientific">Bovine papular stomatitis virus</name>
    <dbReference type="NCBI Taxonomy" id="129727"/>
    <lineage>
        <taxon>Viruses</taxon>
        <taxon>Varidnaviria</taxon>
        <taxon>Bamfordvirae</taxon>
        <taxon>Nucleocytoviricota</taxon>
        <taxon>Pokkesviricetes</taxon>
        <taxon>Chitovirales</taxon>
        <taxon>Poxviridae</taxon>
        <taxon>Chordopoxvirinae</taxon>
        <taxon>Parapoxvirus</taxon>
        <taxon>Parapoxvirus bovinestomatitis</taxon>
    </lineage>
</organism>
<proteinExistence type="predicted"/>
<feature type="compositionally biased region" description="Low complexity" evidence="1">
    <location>
        <begin position="1"/>
        <end position="12"/>
    </location>
</feature>
<accession>L0H8I8</accession>
<name>L0H8I8_9POXV</name>
<protein>
    <submittedName>
        <fullName evidence="2">Viral envelope antigen</fullName>
    </submittedName>
</protein>
<feature type="region of interest" description="Disordered" evidence="1">
    <location>
        <begin position="1"/>
        <end position="21"/>
    </location>
</feature>
<evidence type="ECO:0000256" key="1">
    <source>
        <dbReference type="SAM" id="MobiDB-lite"/>
    </source>
</evidence>
<feature type="non-terminal residue" evidence="2">
    <location>
        <position position="184"/>
    </location>
</feature>